<evidence type="ECO:0000256" key="1">
    <source>
        <dbReference type="ARBA" id="ARBA00022491"/>
    </source>
</evidence>
<accession>A0A9W6CTC3</accession>
<keyword evidence="7" id="KW-1185">Reference proteome</keyword>
<dbReference type="Pfam" id="PF00356">
    <property type="entry name" value="LacI"/>
    <property type="match status" value="1"/>
</dbReference>
<dbReference type="InterPro" id="IPR010982">
    <property type="entry name" value="Lambda_DNA-bd_dom_sf"/>
</dbReference>
<dbReference type="SMART" id="SM00354">
    <property type="entry name" value="HTH_LACI"/>
    <property type="match status" value="1"/>
</dbReference>
<evidence type="ECO:0000256" key="4">
    <source>
        <dbReference type="ARBA" id="ARBA00023163"/>
    </source>
</evidence>
<dbReference type="AlphaFoldDB" id="A0A9W6CTC3"/>
<evidence type="ECO:0000313" key="6">
    <source>
        <dbReference type="EMBL" id="GLI26464.1"/>
    </source>
</evidence>
<dbReference type="Gene3D" id="1.10.260.40">
    <property type="entry name" value="lambda repressor-like DNA-binding domains"/>
    <property type="match status" value="1"/>
</dbReference>
<gene>
    <name evidence="6" type="ORF">ARHIZOSPH14_07060</name>
</gene>
<evidence type="ECO:0000313" key="7">
    <source>
        <dbReference type="Proteomes" id="UP001144396"/>
    </source>
</evidence>
<dbReference type="EMBL" id="BSDP01000001">
    <property type="protein sequence ID" value="GLI26464.1"/>
    <property type="molecule type" value="Genomic_DNA"/>
</dbReference>
<keyword evidence="2" id="KW-0805">Transcription regulation</keyword>
<sequence length="358" mass="38068">MTTSQTSPRRITQRRIAELAGVSQATVSLVLNEKADAASRIPEETRDRVLQVLKETGYVADPAARRLAGLGNKIFGVFTYEPAFPTASQDFYAPLLSGIEGTAEELGCDLLLFTSAPVVDGTRRLLHENNRLRLADGCLLLGVEMDPDELARLVADGFPFVAVGRRDVDGVPYVAIDYTSGAAELVGTAWELGHRRFAYVHVDSTGESVVDRRDGVVGELERRGGAEAAADLLAIPADGADDEALRAAWQQVRASGCTVLVVETHETARRLRAMAEASGVAVPDALSMIVLGDAARPNGDANDFTRLSPPRSALASAATTLLARMLDPHDDVPEVDLRQTLACPVMAGATLVAPEDAA</sequence>
<dbReference type="InterPro" id="IPR046335">
    <property type="entry name" value="LacI/GalR-like_sensor"/>
</dbReference>
<dbReference type="PANTHER" id="PTHR30146:SF148">
    <property type="entry name" value="HTH-TYPE TRANSCRIPTIONAL REPRESSOR PURR-RELATED"/>
    <property type="match status" value="1"/>
</dbReference>
<dbReference type="Pfam" id="PF13377">
    <property type="entry name" value="Peripla_BP_3"/>
    <property type="match status" value="1"/>
</dbReference>
<organism evidence="6 7">
    <name type="scientific">Agromyces rhizosphaerae</name>
    <dbReference type="NCBI Taxonomy" id="88374"/>
    <lineage>
        <taxon>Bacteria</taxon>
        <taxon>Bacillati</taxon>
        <taxon>Actinomycetota</taxon>
        <taxon>Actinomycetes</taxon>
        <taxon>Micrococcales</taxon>
        <taxon>Microbacteriaceae</taxon>
        <taxon>Agromyces</taxon>
    </lineage>
</organism>
<dbReference type="InterPro" id="IPR000843">
    <property type="entry name" value="HTH_LacI"/>
</dbReference>
<keyword evidence="1" id="KW-0678">Repressor</keyword>
<name>A0A9W6CTC3_9MICO</name>
<dbReference type="SUPFAM" id="SSF47413">
    <property type="entry name" value="lambda repressor-like DNA-binding domains"/>
    <property type="match status" value="1"/>
</dbReference>
<keyword evidence="4" id="KW-0804">Transcription</keyword>
<evidence type="ECO:0000259" key="5">
    <source>
        <dbReference type="PROSITE" id="PS50932"/>
    </source>
</evidence>
<dbReference type="GO" id="GO:0000976">
    <property type="term" value="F:transcription cis-regulatory region binding"/>
    <property type="evidence" value="ECO:0007669"/>
    <property type="project" value="TreeGrafter"/>
</dbReference>
<feature type="domain" description="HTH lacI-type" evidence="5">
    <location>
        <begin position="11"/>
        <end position="69"/>
    </location>
</feature>
<dbReference type="CDD" id="cd01392">
    <property type="entry name" value="HTH_LacI"/>
    <property type="match status" value="1"/>
</dbReference>
<dbReference type="RefSeq" id="WP_281882465.1">
    <property type="nucleotide sequence ID" value="NZ_BSDP01000001.1"/>
</dbReference>
<evidence type="ECO:0000256" key="3">
    <source>
        <dbReference type="ARBA" id="ARBA00023125"/>
    </source>
</evidence>
<dbReference type="Proteomes" id="UP001144396">
    <property type="component" value="Unassembled WGS sequence"/>
</dbReference>
<protein>
    <submittedName>
        <fullName evidence="6">LacI family transcriptional regulator</fullName>
    </submittedName>
</protein>
<comment type="caution">
    <text evidence="6">The sequence shown here is derived from an EMBL/GenBank/DDBJ whole genome shotgun (WGS) entry which is preliminary data.</text>
</comment>
<dbReference type="CDD" id="cd06267">
    <property type="entry name" value="PBP1_LacI_sugar_binding-like"/>
    <property type="match status" value="1"/>
</dbReference>
<evidence type="ECO:0000256" key="2">
    <source>
        <dbReference type="ARBA" id="ARBA00023015"/>
    </source>
</evidence>
<reference evidence="6" key="1">
    <citation type="submission" date="2022-12" db="EMBL/GenBank/DDBJ databases">
        <title>Reference genome sequencing for broad-spectrum identification of bacterial and archaeal isolates by mass spectrometry.</title>
        <authorList>
            <person name="Sekiguchi Y."/>
            <person name="Tourlousse D.M."/>
        </authorList>
    </citation>
    <scope>NUCLEOTIDE SEQUENCE</scope>
    <source>
        <strain evidence="6">14</strain>
    </source>
</reference>
<dbReference type="SUPFAM" id="SSF53822">
    <property type="entry name" value="Periplasmic binding protein-like I"/>
    <property type="match status" value="1"/>
</dbReference>
<dbReference type="GO" id="GO:0003700">
    <property type="term" value="F:DNA-binding transcription factor activity"/>
    <property type="evidence" value="ECO:0007669"/>
    <property type="project" value="TreeGrafter"/>
</dbReference>
<dbReference type="InterPro" id="IPR028082">
    <property type="entry name" value="Peripla_BP_I"/>
</dbReference>
<keyword evidence="3" id="KW-0238">DNA-binding</keyword>
<dbReference type="PROSITE" id="PS50932">
    <property type="entry name" value="HTH_LACI_2"/>
    <property type="match status" value="1"/>
</dbReference>
<proteinExistence type="predicted"/>
<dbReference type="Gene3D" id="3.40.50.2300">
    <property type="match status" value="2"/>
</dbReference>
<dbReference type="PANTHER" id="PTHR30146">
    <property type="entry name" value="LACI-RELATED TRANSCRIPTIONAL REPRESSOR"/>
    <property type="match status" value="1"/>
</dbReference>